<dbReference type="GO" id="GO:0000166">
    <property type="term" value="F:nucleotide binding"/>
    <property type="evidence" value="ECO:0007669"/>
    <property type="project" value="InterPro"/>
</dbReference>
<evidence type="ECO:0000259" key="17">
    <source>
        <dbReference type="SMART" id="SM01159"/>
    </source>
</evidence>
<dbReference type="InterPro" id="IPR012337">
    <property type="entry name" value="RNaseH-like_sf"/>
</dbReference>
<protein>
    <recommendedName>
        <fullName evidence="15">DNA polymerase epsilon catalytic subunit</fullName>
        <ecNumber evidence="15">2.7.7.7</ecNumber>
    </recommendedName>
</protein>
<dbReference type="GO" id="GO:0006297">
    <property type="term" value="P:nucleotide-excision repair, DNA gap filling"/>
    <property type="evidence" value="ECO:0000318"/>
    <property type="project" value="GO_Central"/>
</dbReference>
<dbReference type="InterPro" id="IPR042087">
    <property type="entry name" value="DNA_pol_B_thumb"/>
</dbReference>
<dbReference type="GO" id="GO:0003677">
    <property type="term" value="F:DNA binding"/>
    <property type="evidence" value="ECO:0000318"/>
    <property type="project" value="GO_Central"/>
</dbReference>
<name>A9UT60_MONBE</name>
<keyword evidence="19" id="KW-1185">Reference proteome</keyword>
<feature type="region of interest" description="Disordered" evidence="16">
    <location>
        <begin position="1872"/>
        <end position="1897"/>
    </location>
</feature>
<dbReference type="Pfam" id="PF03104">
    <property type="entry name" value="DNA_pol_B_exo1"/>
    <property type="match status" value="1"/>
</dbReference>
<evidence type="ECO:0000256" key="15">
    <source>
        <dbReference type="RuleBase" id="RU365029"/>
    </source>
</evidence>
<keyword evidence="4 15" id="KW-0808">Transferase</keyword>
<evidence type="ECO:0000256" key="1">
    <source>
        <dbReference type="ARBA" id="ARBA00004123"/>
    </source>
</evidence>
<dbReference type="Proteomes" id="UP000001357">
    <property type="component" value="Unassembled WGS sequence"/>
</dbReference>
<dbReference type="Gene3D" id="1.10.132.60">
    <property type="entry name" value="DNA polymerase family B, C-terminal domain"/>
    <property type="match status" value="1"/>
</dbReference>
<dbReference type="Gene3D" id="3.30.342.10">
    <property type="entry name" value="DNA Polymerase, chain B, domain 1"/>
    <property type="match status" value="1"/>
</dbReference>
<evidence type="ECO:0000256" key="10">
    <source>
        <dbReference type="ARBA" id="ARBA00022932"/>
    </source>
</evidence>
<comment type="subcellular location">
    <subcellularLocation>
        <location evidence="1 15">Nucleus</location>
    </subcellularLocation>
</comment>
<keyword evidence="6 15" id="KW-0235">DNA replication</keyword>
<comment type="cofactor">
    <cofactor evidence="15">
        <name>[4Fe-4S] cluster</name>
        <dbReference type="ChEBI" id="CHEBI:49883"/>
    </cofactor>
</comment>
<dbReference type="SMART" id="SM01159">
    <property type="entry name" value="DUF1744"/>
    <property type="match status" value="1"/>
</dbReference>
<dbReference type="RefSeq" id="XP_001743613.1">
    <property type="nucleotide sequence ID" value="XM_001743561.1"/>
</dbReference>
<evidence type="ECO:0000256" key="2">
    <source>
        <dbReference type="ARBA" id="ARBA00005755"/>
    </source>
</evidence>
<dbReference type="GO" id="GO:0006272">
    <property type="term" value="P:leading strand elongation"/>
    <property type="evidence" value="ECO:0000318"/>
    <property type="project" value="GO_Central"/>
</dbReference>
<dbReference type="InterPro" id="IPR054475">
    <property type="entry name" value="Znf-DPOE"/>
</dbReference>
<keyword evidence="5 15" id="KW-0548">Nucleotidyltransferase</keyword>
<keyword evidence="8 15" id="KW-0863">Zinc-finger</keyword>
<dbReference type="SMART" id="SM00486">
    <property type="entry name" value="POLBc"/>
    <property type="match status" value="1"/>
</dbReference>
<dbReference type="Pfam" id="PF23250">
    <property type="entry name" value="zf_DPOE_2"/>
    <property type="match status" value="1"/>
</dbReference>
<dbReference type="Pfam" id="PF22912">
    <property type="entry name" value="zf-DPOE"/>
    <property type="match status" value="1"/>
</dbReference>
<evidence type="ECO:0000256" key="6">
    <source>
        <dbReference type="ARBA" id="ARBA00022705"/>
    </source>
</evidence>
<dbReference type="GeneID" id="5888845"/>
<feature type="non-terminal residue" evidence="18">
    <location>
        <position position="1"/>
    </location>
</feature>
<dbReference type="EC" id="2.7.7.7" evidence="15"/>
<dbReference type="InterPro" id="IPR055191">
    <property type="entry name" value="POL2_thumb"/>
</dbReference>
<dbReference type="GO" id="GO:0008310">
    <property type="term" value="F:single-stranded DNA 3'-5' DNA exonuclease activity"/>
    <property type="evidence" value="ECO:0000318"/>
    <property type="project" value="GO_Central"/>
</dbReference>
<dbReference type="CDD" id="cd05779">
    <property type="entry name" value="DNA_polB_epsilon_exo"/>
    <property type="match status" value="1"/>
</dbReference>
<evidence type="ECO:0000256" key="7">
    <source>
        <dbReference type="ARBA" id="ARBA00022723"/>
    </source>
</evidence>
<dbReference type="GO" id="GO:0008270">
    <property type="term" value="F:zinc ion binding"/>
    <property type="evidence" value="ECO:0007669"/>
    <property type="project" value="UniProtKB-KW"/>
</dbReference>
<comment type="similarity">
    <text evidence="2 15">Belongs to the DNA polymerase type-B family.</text>
</comment>
<dbReference type="InterPro" id="IPR043502">
    <property type="entry name" value="DNA/RNA_pol_sf"/>
</dbReference>
<organism evidence="18 19">
    <name type="scientific">Monosiga brevicollis</name>
    <name type="common">Choanoflagellate</name>
    <dbReference type="NCBI Taxonomy" id="81824"/>
    <lineage>
        <taxon>Eukaryota</taxon>
        <taxon>Choanoflagellata</taxon>
        <taxon>Craspedida</taxon>
        <taxon>Salpingoecidae</taxon>
        <taxon>Monosiga</taxon>
    </lineage>
</organism>
<dbReference type="GO" id="GO:0000278">
    <property type="term" value="P:mitotic cell cycle"/>
    <property type="evidence" value="ECO:0000318"/>
    <property type="project" value="GO_Central"/>
</dbReference>
<dbReference type="CDD" id="cd05535">
    <property type="entry name" value="POLBc_epsilon"/>
    <property type="match status" value="1"/>
</dbReference>
<dbReference type="FunFam" id="3.30.420.10:FF:000010">
    <property type="entry name" value="DNA polymerase epsilon catalytic subunit"/>
    <property type="match status" value="1"/>
</dbReference>
<evidence type="ECO:0000256" key="4">
    <source>
        <dbReference type="ARBA" id="ARBA00022679"/>
    </source>
</evidence>
<feature type="domain" description="DNA polymerase epsilon catalytic subunit A C-terminal" evidence="17">
    <location>
        <begin position="1490"/>
        <end position="1866"/>
    </location>
</feature>
<dbReference type="OMA" id="MLDQCRY"/>
<dbReference type="InParanoid" id="A9UT60"/>
<dbReference type="GO" id="GO:0008622">
    <property type="term" value="C:epsilon DNA polymerase complex"/>
    <property type="evidence" value="ECO:0000318"/>
    <property type="project" value="GO_Central"/>
</dbReference>
<dbReference type="GO" id="GO:0045004">
    <property type="term" value="P:DNA replication proofreading"/>
    <property type="evidence" value="ECO:0000318"/>
    <property type="project" value="GO_Central"/>
</dbReference>
<keyword evidence="9 15" id="KW-0862">Zinc</keyword>
<keyword evidence="12 15" id="KW-0411">Iron-sulfur</keyword>
<evidence type="ECO:0000256" key="9">
    <source>
        <dbReference type="ARBA" id="ARBA00022833"/>
    </source>
</evidence>
<comment type="function">
    <text evidence="15">DNA polymerase II participates in chromosomal DNA replication.</text>
</comment>
<comment type="catalytic activity">
    <reaction evidence="15">
        <text>DNA(n) + a 2'-deoxyribonucleoside 5'-triphosphate = DNA(n+1) + diphosphate</text>
        <dbReference type="Rhea" id="RHEA:22508"/>
        <dbReference type="Rhea" id="RHEA-COMP:17339"/>
        <dbReference type="Rhea" id="RHEA-COMP:17340"/>
        <dbReference type="ChEBI" id="CHEBI:33019"/>
        <dbReference type="ChEBI" id="CHEBI:61560"/>
        <dbReference type="ChEBI" id="CHEBI:173112"/>
        <dbReference type="EC" id="2.7.7.7"/>
    </reaction>
</comment>
<evidence type="ECO:0000256" key="11">
    <source>
        <dbReference type="ARBA" id="ARBA00023004"/>
    </source>
</evidence>
<dbReference type="GO" id="GO:0051539">
    <property type="term" value="F:4 iron, 4 sulfur cluster binding"/>
    <property type="evidence" value="ECO:0007669"/>
    <property type="project" value="UniProtKB-KW"/>
</dbReference>
<keyword evidence="3 15" id="KW-0004">4Fe-4S</keyword>
<dbReference type="FunFam" id="3.90.1600.10:FF:000006">
    <property type="entry name" value="DNA polymerase epsilon catalytic subunit"/>
    <property type="match status" value="1"/>
</dbReference>
<dbReference type="InterPro" id="IPR023211">
    <property type="entry name" value="DNA_pol_palm_dom_sf"/>
</dbReference>
<evidence type="ECO:0000256" key="3">
    <source>
        <dbReference type="ARBA" id="ARBA00022485"/>
    </source>
</evidence>
<evidence type="ECO:0000256" key="14">
    <source>
        <dbReference type="ARBA" id="ARBA00023242"/>
    </source>
</evidence>
<dbReference type="InterPro" id="IPR013697">
    <property type="entry name" value="DNA_pol_e_suA_C"/>
</dbReference>
<dbReference type="FunFam" id="1.10.132.60:FF:000002">
    <property type="entry name" value="DNA polymerase epsilon catalytic subunit"/>
    <property type="match status" value="1"/>
</dbReference>
<evidence type="ECO:0000256" key="12">
    <source>
        <dbReference type="ARBA" id="ARBA00023014"/>
    </source>
</evidence>
<dbReference type="InterPro" id="IPR006172">
    <property type="entry name" value="DNA-dir_DNA_pol_B"/>
</dbReference>
<accession>A9UT60</accession>
<evidence type="ECO:0000256" key="5">
    <source>
        <dbReference type="ARBA" id="ARBA00022695"/>
    </source>
</evidence>
<dbReference type="FunCoup" id="A9UT60">
    <property type="interactions" value="1075"/>
</dbReference>
<proteinExistence type="inferred from homology"/>
<dbReference type="Pfam" id="PF22634">
    <property type="entry name" value="POL2_thumb"/>
    <property type="match status" value="1"/>
</dbReference>
<evidence type="ECO:0000256" key="13">
    <source>
        <dbReference type="ARBA" id="ARBA00023125"/>
    </source>
</evidence>
<dbReference type="GO" id="GO:0006287">
    <property type="term" value="P:base-excision repair, gap-filling"/>
    <property type="evidence" value="ECO:0000318"/>
    <property type="project" value="GO_Central"/>
</dbReference>
<dbReference type="eggNOG" id="KOG1798">
    <property type="taxonomic scope" value="Eukaryota"/>
</dbReference>
<dbReference type="Gene3D" id="3.90.1600.10">
    <property type="entry name" value="Palm domain of DNA polymerase"/>
    <property type="match status" value="1"/>
</dbReference>
<keyword evidence="13 15" id="KW-0238">DNA-binding</keyword>
<evidence type="ECO:0000256" key="16">
    <source>
        <dbReference type="SAM" id="MobiDB-lite"/>
    </source>
</evidence>
<dbReference type="GO" id="GO:0003887">
    <property type="term" value="F:DNA-directed DNA polymerase activity"/>
    <property type="evidence" value="ECO:0000318"/>
    <property type="project" value="GO_Central"/>
</dbReference>
<dbReference type="STRING" id="81824.A9UT60"/>
<gene>
    <name evidence="18" type="ORF">MONBRDRAFT_15015</name>
</gene>
<dbReference type="InterPro" id="IPR006133">
    <property type="entry name" value="DNA-dir_DNA_pol_B_exonuc"/>
</dbReference>
<keyword evidence="10 15" id="KW-0239">DNA-directed DNA polymerase</keyword>
<evidence type="ECO:0000313" key="19">
    <source>
        <dbReference type="Proteomes" id="UP000001357"/>
    </source>
</evidence>
<evidence type="ECO:0000256" key="8">
    <source>
        <dbReference type="ARBA" id="ARBA00022771"/>
    </source>
</evidence>
<dbReference type="InterPro" id="IPR029703">
    <property type="entry name" value="POL2"/>
</dbReference>
<feature type="region of interest" description="Disordered" evidence="16">
    <location>
        <begin position="1968"/>
        <end position="1995"/>
    </location>
</feature>
<feature type="compositionally biased region" description="Basic and acidic residues" evidence="16">
    <location>
        <begin position="1968"/>
        <end position="1989"/>
    </location>
</feature>
<evidence type="ECO:0000313" key="18">
    <source>
        <dbReference type="EMBL" id="EDQ91191.1"/>
    </source>
</evidence>
<dbReference type="PANTHER" id="PTHR10670:SF0">
    <property type="entry name" value="DNA POLYMERASE EPSILON CATALYTIC SUBUNIT A"/>
    <property type="match status" value="1"/>
</dbReference>
<dbReference type="Pfam" id="PF08490">
    <property type="entry name" value="DUF1744"/>
    <property type="match status" value="1"/>
</dbReference>
<dbReference type="Gene3D" id="3.30.420.10">
    <property type="entry name" value="Ribonuclease H-like superfamily/Ribonuclease H"/>
    <property type="match status" value="1"/>
</dbReference>
<dbReference type="InterPro" id="IPR036397">
    <property type="entry name" value="RNaseH_sf"/>
</dbReference>
<sequence length="2195" mass="252496">DKLDKRFGFDRPTGTADKLGWLINMQPTSFRDTETGQVKSAVDFYFLEEDGQRFKATYPYSPYFLLRAGTEGEVDQYLKRKFDKHIAKIELVDKEDLDLDNHLIGLKQPYLKLTFNNVQDLQLTKSKISPIIKQNRSRQADEEHFAHAQALASSGTTEIDTVAKADERLKHVDDVMDSVLEMREYDVPYHMRVCIDNRIYVGKWYTVTIQGQQVHVSERADLLLMPDIKVLAWDIETTKLPLKFPNSEIDQIMMISYMIDNQGYLIINREIVSEDISDFEYTPKPEFPGHFEVFNCENEHATIARFFEHIQSEKPHVMVTYNGDSFDWPFLERRAEINDMRMFYEIGFRPNTQGEYLSRFAPHLDCFRWVKRDSYLPVGSHGLKAVTREKLRYDPLEIHYEEICRMAAEQPQELANYSVSDAVATYYLYKKYVQPFIFALCTIIALGPDDVLRKGSGTLCETLLMNNAYNSNIVMPNKKQADVSKMHNNHLLASETYIGGHVEALESGVFRSDIPCNFKVDPEAVQKLIDNLDAALHHAIVEEEKRDFDTIVNYDEVKAELVAQLEDLRDNPNRFEVPLIYHLDVAAMYPNIILTNRLQPPAVVDEKTCASCAFNNEENRCKRKMTWMWRGEVSPAGRSEYLQQRMQAESETFPGENPGDPQRPFHELHELEQAAIIKKRLDEYSRKTYKRTKDTIIEERVSTVCQRENPFYINTVRSFRDRRYEYKGKLKDSKRLLSDVQASGDPAEIKRVSDLVVLYDSLQLAHKCILNSFYGYVMRKGARWFSMEMAGVVCLTGANIITKAREIVERLGRPLELDTDGIWCCLPGSFPEEFTFKTSDPGKKAKITISYPGAMLNIMVNQEFTNDQYQDLVDERNLIFKTKVENSIFFEVDGPYKAMILPASKEKDKRLKKRYAVFNEDGSLAELKGFEIKRNGELKIIKIFQKEVFDSFLLGNSLEEVYAHVADVANHWLDILYTHGEGLPDYELFDLISENRSMSRTLADYGTQKSTSISTAKRLAQFLGDEMVKDKGLACQFIISKKPEGTPVTERAIPVTIFQAEEQVKRHYLRLWTKEGAGLESADIRDILDWDYYIERLGSAIQKIITIPAAMQKVENPVPRVQHPDWLQKRLLDKNDIYKQRSIRSYFSAAPVEEAQGTLEAETENLKPTAADIEDQFRMSENPKPKGPMITVTRRKKLRNKMVSVNEQVQAGDWREVMAEETSGDPAEDYPAWLKYQKRKWSIQRAERKRKRSLGISMTTAVASGDSVALSRYVAGKQEAAIVNHWQIIQIANTSTPGIFKLWCLVDGGLHAMRLNVPRRFYVNMHEEDPTKKHIKVSRQLPRSHPCKFLYQFEMTETQYLRDQKRLASQLSHSDVEGVYELQMPLLWRALLELSCTTGIRREAIKARAGAKGEFGLTDLAAKPESARHYLADRSAFHDVFFYHWYVARWILRRCFLKRISAFVQSQSPLNCMLSSTPKRLKQVLLISPTMSKPIGPVLATVRTEQEAHNVINEELLRYHGAKHGPTVVLLNSSASLSQMSSHIDMIKEFPVVVQPFNASDNMWQFHDWRRSTVQTALHRYAKCHEIFQDRIEIARYAQAPVGNIPSDFQPFIHDLFFARQLQQHNFVLWMSPSTRPDLGGKAQDDNRLMLDDEQDAYAMNQPGFYDTCCVELEVMHLPICAVLQYATLSDEGSLGITSNFDTVTDTSLHDMMTGASAALTSFDETAQCFPAFRVLKSLVGAWLNEVASRYEVMADGQLQHFYRWLKNPMSMLYDPALLRTVRDLMKKLFLHLITHVKRLGNELVYASFNRMILKTAKSDVPQAKAHIDYVLSVLSQNNLFAVLTLAPQRAWSQLLWMDAMNFGGIDAQSETRPVLEDDEDGAPSERDGVDTALSDDEGGMSVVRNFNIQQYLPVDRVQHLFALTISMFLYLTYEARQNDLHRRSSAREQRLREAELMTASQIRAEVADQNKDVTSETKRCEAKPRDAQPGHQSRHFPHLAGSHLPLQNPALEFIKYTCHLLSMDKAHKGDYERLKRDLLRMINKREFAAESAFRNPCMSLTLPQFVCAHCNLYDDLNLCDDEVVTKRSDGASNWVCLRCQHQHNREEIEQQLLSVARQALMAYQLQDLRCLKCKLIKGDHLSRHCSCAGAYALTEPSERLQTKLHTLFNVAKYHQLKFLQEELEWNLRGMGVAV</sequence>
<dbReference type="SUPFAM" id="SSF56672">
    <property type="entry name" value="DNA/RNA polymerases"/>
    <property type="match status" value="1"/>
</dbReference>
<keyword evidence="14 15" id="KW-0539">Nucleus</keyword>
<keyword evidence="11 15" id="KW-0408">Iron</keyword>
<dbReference type="SUPFAM" id="SSF53098">
    <property type="entry name" value="Ribonuclease H-like"/>
    <property type="match status" value="1"/>
</dbReference>
<dbReference type="PANTHER" id="PTHR10670">
    <property type="entry name" value="DNA POLYMERASE EPSILON CATALYTIC SUBUNIT A"/>
    <property type="match status" value="1"/>
</dbReference>
<reference evidence="18 19" key="1">
    <citation type="journal article" date="2008" name="Nature">
        <title>The genome of the choanoflagellate Monosiga brevicollis and the origin of metazoans.</title>
        <authorList>
            <consortium name="JGI Sequencing"/>
            <person name="King N."/>
            <person name="Westbrook M.J."/>
            <person name="Young S.L."/>
            <person name="Kuo A."/>
            <person name="Abedin M."/>
            <person name="Chapman J."/>
            <person name="Fairclough S."/>
            <person name="Hellsten U."/>
            <person name="Isogai Y."/>
            <person name="Letunic I."/>
            <person name="Marr M."/>
            <person name="Pincus D."/>
            <person name="Putnam N."/>
            <person name="Rokas A."/>
            <person name="Wright K.J."/>
            <person name="Zuzow R."/>
            <person name="Dirks W."/>
            <person name="Good M."/>
            <person name="Goodstein D."/>
            <person name="Lemons D."/>
            <person name="Li W."/>
            <person name="Lyons J.B."/>
            <person name="Morris A."/>
            <person name="Nichols S."/>
            <person name="Richter D.J."/>
            <person name="Salamov A."/>
            <person name="Bork P."/>
            <person name="Lim W.A."/>
            <person name="Manning G."/>
            <person name="Miller W.T."/>
            <person name="McGinnis W."/>
            <person name="Shapiro H."/>
            <person name="Tjian R."/>
            <person name="Grigoriev I.V."/>
            <person name="Rokhsar D."/>
        </authorList>
    </citation>
    <scope>NUCLEOTIDE SEQUENCE [LARGE SCALE GENOMIC DNA]</scope>
    <source>
        <strain evidence="19">MX1 / ATCC 50154</strain>
    </source>
</reference>
<dbReference type="KEGG" id="mbr:MONBRDRAFT_15015"/>
<dbReference type="EMBL" id="CH991545">
    <property type="protein sequence ID" value="EDQ91191.1"/>
    <property type="molecule type" value="Genomic_DNA"/>
</dbReference>
<keyword evidence="7 15" id="KW-0479">Metal-binding</keyword>